<name>A0A9P6B0Z3_9AGAM</name>
<protein>
    <submittedName>
        <fullName evidence="1">Uncharacterized protein</fullName>
    </submittedName>
</protein>
<dbReference type="EMBL" id="MU128947">
    <property type="protein sequence ID" value="KAF9515673.1"/>
    <property type="molecule type" value="Genomic_DNA"/>
</dbReference>
<gene>
    <name evidence="1" type="ORF">BS47DRAFT_737881</name>
</gene>
<comment type="caution">
    <text evidence="1">The sequence shown here is derived from an EMBL/GenBank/DDBJ whole genome shotgun (WGS) entry which is preliminary data.</text>
</comment>
<proteinExistence type="predicted"/>
<reference evidence="1" key="1">
    <citation type="journal article" date="2020" name="Nat. Commun.">
        <title>Large-scale genome sequencing of mycorrhizal fungi provides insights into the early evolution of symbiotic traits.</title>
        <authorList>
            <person name="Miyauchi S."/>
            <person name="Kiss E."/>
            <person name="Kuo A."/>
            <person name="Drula E."/>
            <person name="Kohler A."/>
            <person name="Sanchez-Garcia M."/>
            <person name="Morin E."/>
            <person name="Andreopoulos B."/>
            <person name="Barry K.W."/>
            <person name="Bonito G."/>
            <person name="Buee M."/>
            <person name="Carver A."/>
            <person name="Chen C."/>
            <person name="Cichocki N."/>
            <person name="Clum A."/>
            <person name="Culley D."/>
            <person name="Crous P.W."/>
            <person name="Fauchery L."/>
            <person name="Girlanda M."/>
            <person name="Hayes R.D."/>
            <person name="Keri Z."/>
            <person name="LaButti K."/>
            <person name="Lipzen A."/>
            <person name="Lombard V."/>
            <person name="Magnuson J."/>
            <person name="Maillard F."/>
            <person name="Murat C."/>
            <person name="Nolan M."/>
            <person name="Ohm R.A."/>
            <person name="Pangilinan J."/>
            <person name="Pereira M.F."/>
            <person name="Perotto S."/>
            <person name="Peter M."/>
            <person name="Pfister S."/>
            <person name="Riley R."/>
            <person name="Sitrit Y."/>
            <person name="Stielow J.B."/>
            <person name="Szollosi G."/>
            <person name="Zifcakova L."/>
            <person name="Stursova M."/>
            <person name="Spatafora J.W."/>
            <person name="Tedersoo L."/>
            <person name="Vaario L.M."/>
            <person name="Yamada A."/>
            <person name="Yan M."/>
            <person name="Wang P."/>
            <person name="Xu J."/>
            <person name="Bruns T."/>
            <person name="Baldrian P."/>
            <person name="Vilgalys R."/>
            <person name="Dunand C."/>
            <person name="Henrissat B."/>
            <person name="Grigoriev I.V."/>
            <person name="Hibbett D."/>
            <person name="Nagy L.G."/>
            <person name="Martin F.M."/>
        </authorList>
    </citation>
    <scope>NUCLEOTIDE SEQUENCE</scope>
    <source>
        <strain evidence="1">UP504</strain>
    </source>
</reference>
<dbReference type="AlphaFoldDB" id="A0A9P6B0Z3"/>
<sequence>MSTAWWQQHHQKLCGLRNSVSDSVRKPHLFHSKNCRVQEKMTTKGWRICKCQAAIRESSSEEHIGRQRGTEGTPDVQTWCQQRIESPELVLDGSNELLKREFFVSKVQQKILSAKRLQCE</sequence>
<evidence type="ECO:0000313" key="2">
    <source>
        <dbReference type="Proteomes" id="UP000886523"/>
    </source>
</evidence>
<organism evidence="1 2">
    <name type="scientific">Hydnum rufescens UP504</name>
    <dbReference type="NCBI Taxonomy" id="1448309"/>
    <lineage>
        <taxon>Eukaryota</taxon>
        <taxon>Fungi</taxon>
        <taxon>Dikarya</taxon>
        <taxon>Basidiomycota</taxon>
        <taxon>Agaricomycotina</taxon>
        <taxon>Agaricomycetes</taxon>
        <taxon>Cantharellales</taxon>
        <taxon>Hydnaceae</taxon>
        <taxon>Hydnum</taxon>
    </lineage>
</organism>
<keyword evidence="2" id="KW-1185">Reference proteome</keyword>
<evidence type="ECO:0000313" key="1">
    <source>
        <dbReference type="EMBL" id="KAF9515673.1"/>
    </source>
</evidence>
<dbReference type="Proteomes" id="UP000886523">
    <property type="component" value="Unassembled WGS sequence"/>
</dbReference>
<accession>A0A9P6B0Z3</accession>